<accession>A0A7X3IDS8</accession>
<proteinExistence type="predicted"/>
<dbReference type="GO" id="GO:0016747">
    <property type="term" value="F:acyltransferase activity, transferring groups other than amino-acyl groups"/>
    <property type="evidence" value="ECO:0007669"/>
    <property type="project" value="InterPro"/>
</dbReference>
<dbReference type="EMBL" id="WUBI01000001">
    <property type="protein sequence ID" value="MWV42040.1"/>
    <property type="molecule type" value="Genomic_DNA"/>
</dbReference>
<dbReference type="CDD" id="cd04301">
    <property type="entry name" value="NAT_SF"/>
    <property type="match status" value="1"/>
</dbReference>
<dbReference type="RefSeq" id="WP_160495679.1">
    <property type="nucleotide sequence ID" value="NZ_WUBI01000001.1"/>
</dbReference>
<organism evidence="2 3">
    <name type="scientific">Paenibacillus dendrobii</name>
    <dbReference type="NCBI Taxonomy" id="2691084"/>
    <lineage>
        <taxon>Bacteria</taxon>
        <taxon>Bacillati</taxon>
        <taxon>Bacillota</taxon>
        <taxon>Bacilli</taxon>
        <taxon>Bacillales</taxon>
        <taxon>Paenibacillaceae</taxon>
        <taxon>Paenibacillus</taxon>
    </lineage>
</organism>
<evidence type="ECO:0000313" key="3">
    <source>
        <dbReference type="Proteomes" id="UP000460318"/>
    </source>
</evidence>
<dbReference type="PROSITE" id="PS51186">
    <property type="entry name" value="GNAT"/>
    <property type="match status" value="1"/>
</dbReference>
<evidence type="ECO:0000313" key="2">
    <source>
        <dbReference type="EMBL" id="MWV42040.1"/>
    </source>
</evidence>
<keyword evidence="2" id="KW-0808">Transferase</keyword>
<dbReference type="Proteomes" id="UP000460318">
    <property type="component" value="Unassembled WGS sequence"/>
</dbReference>
<sequence length="159" mass="18371">MLQTKPARDEDEVFLFELFALLRSNELGLTNWDPAMRQNFLQMQWSAQKHSYAMQFPLGNESIIWHHGQPAGRIIVQKDLNELRLIDISIHPDYQNLGIGKALIQELQTEASVSQLPLRLSVLKTNPALNLYIRLGFFSIGENEMYMFMESNNSCNMNQ</sequence>
<dbReference type="InterPro" id="IPR016181">
    <property type="entry name" value="Acyl_CoA_acyltransferase"/>
</dbReference>
<gene>
    <name evidence="2" type="ORF">GRF59_00200</name>
</gene>
<protein>
    <submittedName>
        <fullName evidence="2">GNAT family N-acetyltransferase</fullName>
    </submittedName>
</protein>
<evidence type="ECO:0000259" key="1">
    <source>
        <dbReference type="PROSITE" id="PS51186"/>
    </source>
</evidence>
<dbReference type="SUPFAM" id="SSF55729">
    <property type="entry name" value="Acyl-CoA N-acyltransferases (Nat)"/>
    <property type="match status" value="1"/>
</dbReference>
<dbReference type="Pfam" id="PF13508">
    <property type="entry name" value="Acetyltransf_7"/>
    <property type="match status" value="1"/>
</dbReference>
<feature type="domain" description="N-acetyltransferase" evidence="1">
    <location>
        <begin position="2"/>
        <end position="159"/>
    </location>
</feature>
<name>A0A7X3IDS8_9BACL</name>
<keyword evidence="3" id="KW-1185">Reference proteome</keyword>
<dbReference type="InterPro" id="IPR000182">
    <property type="entry name" value="GNAT_dom"/>
</dbReference>
<reference evidence="2 3" key="1">
    <citation type="submission" date="2019-12" db="EMBL/GenBank/DDBJ databases">
        <title>Paenibacillus sp. nov., an endophytic bacterium isolated from the stem of Dendrobium.</title>
        <authorList>
            <person name="Zhao R."/>
        </authorList>
    </citation>
    <scope>NUCLEOTIDE SEQUENCE [LARGE SCALE GENOMIC DNA]</scope>
    <source>
        <strain evidence="2 3">HJL G12</strain>
    </source>
</reference>
<comment type="caution">
    <text evidence="2">The sequence shown here is derived from an EMBL/GenBank/DDBJ whole genome shotgun (WGS) entry which is preliminary data.</text>
</comment>
<dbReference type="Gene3D" id="3.40.630.30">
    <property type="match status" value="1"/>
</dbReference>
<dbReference type="AlphaFoldDB" id="A0A7X3IDS8"/>